<keyword evidence="1" id="KW-0812">Transmembrane</keyword>
<dbReference type="GeneID" id="109384997"/>
<accession>A0A8B7RN60</accession>
<dbReference type="PANTHER" id="PTHR37369">
    <property type="entry name" value="TRANSMEMBRANE PROTEIN 270"/>
    <property type="match status" value="1"/>
</dbReference>
<evidence type="ECO:0000313" key="3">
    <source>
        <dbReference type="RefSeq" id="XP_019502377.1"/>
    </source>
</evidence>
<keyword evidence="2" id="KW-1185">Reference proteome</keyword>
<keyword evidence="1" id="KW-0472">Membrane</keyword>
<feature type="transmembrane region" description="Helical" evidence="1">
    <location>
        <begin position="97"/>
        <end position="114"/>
    </location>
</feature>
<dbReference type="OrthoDB" id="9837709at2759"/>
<dbReference type="Proteomes" id="UP000694851">
    <property type="component" value="Unplaced"/>
</dbReference>
<reference evidence="3" key="1">
    <citation type="submission" date="2025-08" db="UniProtKB">
        <authorList>
            <consortium name="RefSeq"/>
        </authorList>
    </citation>
    <scope>IDENTIFICATION</scope>
    <source>
        <tissue evidence="3">Muscle</tissue>
    </source>
</reference>
<dbReference type="KEGG" id="hai:109384997"/>
<dbReference type="PANTHER" id="PTHR37369:SF1">
    <property type="entry name" value="TRANSMEMBRANE PROTEIN 270"/>
    <property type="match status" value="1"/>
</dbReference>
<name>A0A8B7RN60_HIPAR</name>
<sequence>MEAVPPIRSSLLGILLLVVKLSVLLVRNRVHLYEVLLLKVMLFNHWLSGLLQEAQGSCGQQAHSSPGLAACPVGWVLRAGLALIEVPVWLVLRVPRLAWAGMLGCARALVLAPMRLGVWEWLGLSVATWMDLLLSCLHSLMLAALLLLLLTWRLCRKAHRYSLGWLPSKALLDSRVVLELLAPLKHLYWWVESTTALISWHLAYLVTWITCLASHLLQAAFEHTVQLAQAKEAELQEASGPWSESLLLESSAPEAGPVLPEHETPGE</sequence>
<dbReference type="RefSeq" id="XP_019502377.1">
    <property type="nucleotide sequence ID" value="XM_019646832.1"/>
</dbReference>
<evidence type="ECO:0000256" key="1">
    <source>
        <dbReference type="SAM" id="Phobius"/>
    </source>
</evidence>
<keyword evidence="1" id="KW-1133">Transmembrane helix</keyword>
<proteinExistence type="predicted"/>
<organism evidence="2 3">
    <name type="scientific">Hipposideros armiger</name>
    <name type="common">Great Himalayan leaf-nosed bat</name>
    <dbReference type="NCBI Taxonomy" id="186990"/>
    <lineage>
        <taxon>Eukaryota</taxon>
        <taxon>Metazoa</taxon>
        <taxon>Chordata</taxon>
        <taxon>Craniata</taxon>
        <taxon>Vertebrata</taxon>
        <taxon>Euteleostomi</taxon>
        <taxon>Mammalia</taxon>
        <taxon>Eutheria</taxon>
        <taxon>Laurasiatheria</taxon>
        <taxon>Chiroptera</taxon>
        <taxon>Yinpterochiroptera</taxon>
        <taxon>Rhinolophoidea</taxon>
        <taxon>Hipposideridae</taxon>
        <taxon>Hipposideros</taxon>
    </lineage>
</organism>
<feature type="transmembrane region" description="Helical" evidence="1">
    <location>
        <begin position="126"/>
        <end position="150"/>
    </location>
</feature>
<dbReference type="Pfam" id="PF15164">
    <property type="entry name" value="WBS28"/>
    <property type="match status" value="1"/>
</dbReference>
<dbReference type="InterPro" id="IPR029166">
    <property type="entry name" value="WBS28"/>
</dbReference>
<evidence type="ECO:0000313" key="2">
    <source>
        <dbReference type="Proteomes" id="UP000694851"/>
    </source>
</evidence>
<protein>
    <submittedName>
        <fullName evidence="3">Williams-Beuren syndrome chromosomal region 28 protein</fullName>
    </submittedName>
</protein>
<feature type="transmembrane region" description="Helical" evidence="1">
    <location>
        <begin position="6"/>
        <end position="23"/>
    </location>
</feature>
<gene>
    <name evidence="3" type="primary">WBSCR28</name>
</gene>
<dbReference type="AlphaFoldDB" id="A0A8B7RN60"/>
<dbReference type="CTD" id="135886"/>